<protein>
    <recommendedName>
        <fullName evidence="1">PRTase-CE domain-containing protein</fullName>
    </recommendedName>
</protein>
<dbReference type="AlphaFoldDB" id="A0A3G2L9Z4"/>
<reference evidence="2 3" key="1">
    <citation type="submission" date="2018-08" db="EMBL/GenBank/DDBJ databases">
        <title>The reduced genetic potential of extracellular carbohydrate catabolism in Euzebyella marina RN62, a Flavobacteriia bacterium isolated from the hadal water.</title>
        <authorList>
            <person name="Xue C."/>
        </authorList>
    </citation>
    <scope>NUCLEOTIDE SEQUENCE [LARGE SCALE GENOMIC DNA]</scope>
    <source>
        <strain evidence="2 3">RN62</strain>
    </source>
</reference>
<name>A0A3G2L9Z4_9FLAO</name>
<evidence type="ECO:0000259" key="1">
    <source>
        <dbReference type="Pfam" id="PF24390"/>
    </source>
</evidence>
<keyword evidence="3" id="KW-1185">Reference proteome</keyword>
<dbReference type="OrthoDB" id="7753492at2"/>
<gene>
    <name evidence="2" type="ORF">D1013_17610</name>
</gene>
<dbReference type="InterPro" id="IPR056920">
    <property type="entry name" value="PRTase-CE"/>
</dbReference>
<dbReference type="KEGG" id="emar:D1013_17610"/>
<dbReference type="EMBL" id="CP032050">
    <property type="protein sequence ID" value="AYN69064.1"/>
    <property type="molecule type" value="Genomic_DNA"/>
</dbReference>
<dbReference type="RefSeq" id="WP_121850071.1">
    <property type="nucleotide sequence ID" value="NZ_CP032050.1"/>
</dbReference>
<organism evidence="2 3">
    <name type="scientific">Euzebyella marina</name>
    <dbReference type="NCBI Taxonomy" id="1761453"/>
    <lineage>
        <taxon>Bacteria</taxon>
        <taxon>Pseudomonadati</taxon>
        <taxon>Bacteroidota</taxon>
        <taxon>Flavobacteriia</taxon>
        <taxon>Flavobacteriales</taxon>
        <taxon>Flavobacteriaceae</taxon>
        <taxon>Euzebyella</taxon>
    </lineage>
</organism>
<accession>A0A3G2L9Z4</accession>
<proteinExistence type="predicted"/>
<feature type="domain" description="PRTase-CE" evidence="1">
    <location>
        <begin position="33"/>
        <end position="350"/>
    </location>
</feature>
<dbReference type="Proteomes" id="UP000276309">
    <property type="component" value="Chromosome"/>
</dbReference>
<dbReference type="Pfam" id="PF24390">
    <property type="entry name" value="PRTase-CE"/>
    <property type="match status" value="1"/>
</dbReference>
<evidence type="ECO:0000313" key="3">
    <source>
        <dbReference type="Proteomes" id="UP000276309"/>
    </source>
</evidence>
<sequence>MKEIVEKIYEIIKDYQCDYPDRKFEITVEHIINWANQFGDDAEFVLSELLYFLPEVYISKEKAKDLLRTRLLEIQKFYGYKTMNEMVVNTHFFDTQQNYKSQSELLVLIDDILQREYMINYKDSIDNPKANYIYFDDILATGGTVFRDLSNWLESKDDGVSENYKAIINKTKTLAISLFCYHSFGYSNMEWRLMKQFDDKIKKTLIVGKDYVVENHIKTKWIAENQKLNCVYPIEEQSQKTLEYLAGLEAENDSVPAFRPSNLPKTETFFSSPENRIKLEKIFLEKGIELLRKVQKDDPDRRKRPLGDTVRSHKTFGTGTLFFTWRNISNTCPLVFWWDVSGHNWTPLFCVKNRGQ</sequence>
<evidence type="ECO:0000313" key="2">
    <source>
        <dbReference type="EMBL" id="AYN69064.1"/>
    </source>
</evidence>